<reference evidence="5" key="2">
    <citation type="submission" date="2010-05" db="EMBL/GenBank/DDBJ databases">
        <title>The Genome Sequence of Magnaporthe poae strain ATCC 64411.</title>
        <authorList>
            <consortium name="The Broad Institute Genome Sequencing Platform"/>
            <consortium name="Broad Institute Genome Sequencing Center for Infectious Disease"/>
            <person name="Ma L.-J."/>
            <person name="Dead R."/>
            <person name="Young S."/>
            <person name="Zeng Q."/>
            <person name="Koehrsen M."/>
            <person name="Alvarado L."/>
            <person name="Berlin A."/>
            <person name="Chapman S.B."/>
            <person name="Chen Z."/>
            <person name="Freedman E."/>
            <person name="Gellesch M."/>
            <person name="Goldberg J."/>
            <person name="Griggs A."/>
            <person name="Gujja S."/>
            <person name="Heilman E.R."/>
            <person name="Heiman D."/>
            <person name="Hepburn T."/>
            <person name="Howarth C."/>
            <person name="Jen D."/>
            <person name="Larson L."/>
            <person name="Mehta T."/>
            <person name="Neiman D."/>
            <person name="Pearson M."/>
            <person name="Roberts A."/>
            <person name="Saif S."/>
            <person name="Shea T."/>
            <person name="Shenoy N."/>
            <person name="Sisk P."/>
            <person name="Stolte C."/>
            <person name="Sykes S."/>
            <person name="Walk T."/>
            <person name="White J."/>
            <person name="Yandava C."/>
            <person name="Haas B."/>
            <person name="Nusbaum C."/>
            <person name="Birren B."/>
        </authorList>
    </citation>
    <scope>NUCLEOTIDE SEQUENCE</scope>
    <source>
        <strain evidence="5">ATCC 64411</strain>
    </source>
</reference>
<proteinExistence type="predicted"/>
<dbReference type="PROSITE" id="PS50082">
    <property type="entry name" value="WD_REPEATS_2"/>
    <property type="match status" value="3"/>
</dbReference>
<dbReference type="Proteomes" id="UP000011715">
    <property type="component" value="Unassembled WGS sequence"/>
</dbReference>
<feature type="compositionally biased region" description="Basic residues" evidence="4">
    <location>
        <begin position="207"/>
        <end position="217"/>
    </location>
</feature>
<protein>
    <submittedName>
        <fullName evidence="5 6">Uncharacterized protein</fullName>
    </submittedName>
</protein>
<dbReference type="PROSITE" id="PS50294">
    <property type="entry name" value="WD_REPEATS_REGION"/>
    <property type="match status" value="2"/>
</dbReference>
<gene>
    <name evidence="5" type="ORF">MAPG_10821</name>
</gene>
<evidence type="ECO:0000256" key="3">
    <source>
        <dbReference type="PROSITE-ProRule" id="PRU00221"/>
    </source>
</evidence>
<dbReference type="Pfam" id="PF00400">
    <property type="entry name" value="WD40"/>
    <property type="match status" value="3"/>
</dbReference>
<dbReference type="PROSITE" id="PS00678">
    <property type="entry name" value="WD_REPEATS_1"/>
    <property type="match status" value="2"/>
</dbReference>
<keyword evidence="1 3" id="KW-0853">WD repeat</keyword>
<dbReference type="InterPro" id="IPR015943">
    <property type="entry name" value="WD40/YVTN_repeat-like_dom_sf"/>
</dbReference>
<dbReference type="SMART" id="SM00320">
    <property type="entry name" value="WD40"/>
    <property type="match status" value="3"/>
</dbReference>
<evidence type="ECO:0000256" key="4">
    <source>
        <dbReference type="SAM" id="MobiDB-lite"/>
    </source>
</evidence>
<dbReference type="VEuPathDB" id="FungiDB:MAPG_10821"/>
<evidence type="ECO:0000313" key="6">
    <source>
        <dbReference type="EnsemblFungi" id="MAPG_10821T0"/>
    </source>
</evidence>
<reference evidence="6" key="4">
    <citation type="journal article" date="2015" name="G3 (Bethesda)">
        <title>Genome sequences of three phytopathogenic species of the Magnaporthaceae family of fungi.</title>
        <authorList>
            <person name="Okagaki L.H."/>
            <person name="Nunes C.C."/>
            <person name="Sailsbery J."/>
            <person name="Clay B."/>
            <person name="Brown D."/>
            <person name="John T."/>
            <person name="Oh Y."/>
            <person name="Young N."/>
            <person name="Fitzgerald M."/>
            <person name="Haas B.J."/>
            <person name="Zeng Q."/>
            <person name="Young S."/>
            <person name="Adiconis X."/>
            <person name="Fan L."/>
            <person name="Levin J.Z."/>
            <person name="Mitchell T.K."/>
            <person name="Okubara P.A."/>
            <person name="Farman M.L."/>
            <person name="Kohn L.M."/>
            <person name="Birren B."/>
            <person name="Ma L.-J."/>
            <person name="Dean R.A."/>
        </authorList>
    </citation>
    <scope>NUCLEOTIDE SEQUENCE</scope>
    <source>
        <strain evidence="6">ATCC 64411 / 73-15</strain>
    </source>
</reference>
<dbReference type="eggNOG" id="KOG0266">
    <property type="taxonomic scope" value="Eukaryota"/>
</dbReference>
<dbReference type="OrthoDB" id="20872at2759"/>
<feature type="repeat" description="WD" evidence="3">
    <location>
        <begin position="614"/>
        <end position="640"/>
    </location>
</feature>
<dbReference type="EnsemblFungi" id="MAPG_10821T0">
    <property type="protein sequence ID" value="MAPG_10821T0"/>
    <property type="gene ID" value="MAPG_10821"/>
</dbReference>
<reference evidence="5" key="3">
    <citation type="submission" date="2011-03" db="EMBL/GenBank/DDBJ databases">
        <title>Annotation of Magnaporthe poae ATCC 64411.</title>
        <authorList>
            <person name="Ma L.-J."/>
            <person name="Dead R."/>
            <person name="Young S.K."/>
            <person name="Zeng Q."/>
            <person name="Gargeya S."/>
            <person name="Fitzgerald M."/>
            <person name="Haas B."/>
            <person name="Abouelleil A."/>
            <person name="Alvarado L."/>
            <person name="Arachchi H.M."/>
            <person name="Berlin A."/>
            <person name="Brown A."/>
            <person name="Chapman S.B."/>
            <person name="Chen Z."/>
            <person name="Dunbar C."/>
            <person name="Freedman E."/>
            <person name="Gearin G."/>
            <person name="Gellesch M."/>
            <person name="Goldberg J."/>
            <person name="Griggs A."/>
            <person name="Gujja S."/>
            <person name="Heiman D."/>
            <person name="Howarth C."/>
            <person name="Larson L."/>
            <person name="Lui A."/>
            <person name="MacDonald P.J.P."/>
            <person name="Mehta T."/>
            <person name="Montmayeur A."/>
            <person name="Murphy C."/>
            <person name="Neiman D."/>
            <person name="Pearson M."/>
            <person name="Priest M."/>
            <person name="Roberts A."/>
            <person name="Saif S."/>
            <person name="Shea T."/>
            <person name="Shenoy N."/>
            <person name="Sisk P."/>
            <person name="Stolte C."/>
            <person name="Sykes S."/>
            <person name="Yandava C."/>
            <person name="Wortman J."/>
            <person name="Nusbaum C."/>
            <person name="Birren B."/>
        </authorList>
    </citation>
    <scope>NUCLEOTIDE SEQUENCE</scope>
    <source>
        <strain evidence="5">ATCC 64411</strain>
    </source>
</reference>
<evidence type="ECO:0000313" key="5">
    <source>
        <dbReference type="EMBL" id="KLU91872.1"/>
    </source>
</evidence>
<accession>A0A0C4EDL7</accession>
<evidence type="ECO:0000256" key="2">
    <source>
        <dbReference type="ARBA" id="ARBA00022737"/>
    </source>
</evidence>
<sequence length="923" mass="101608">MATTPGGSATPAVDRTAGSILDLAKACASKFNKASTSQTTPSSKERLGNRLADFSLWADGVGATAKPGLSLDSRLRSRPSDLAIVKNILLMLSDSLDHLADLSEKGQNTDDGIQNVDSAIRNLALVGVAIRRTGKASRSRKADRTFDPDEHQELRKHLECVLLLRPTEKGRHSEELDPSTLSALQRRLIDANLRRRHQFLLAQRRSRDQKKAHRHHPAALEVQPSVDDTLGKDERPVYSRNPEGGSRDHPPMPSAKGKGPLLAPSISGLSRASTAEGTLKFAPNKPYTPKATKTQITLIASDAEFPEPPVIPEDRKIFQCPCCCQSLQVETFKDPKLWKQHIVEDLCPYTCIAEDCPTPQLLFCTRREWEVHVKKSHLPRWQCPFCDDEDDAKQPSMEAMTIHLQSDHRNELSDNSLSTLLSWSAVQTMGIKTCPFCSDYAPEDAPDLVDHVLREAYGFALRALPWPKPVDHDLNKHPGAFKLPDKGDDESPLGRWIRETAPEDENAVGLKLCHYDRADHSEPISLDEYTDYFDDCGYFAEAESDDTANRKTLASASTQTTEASEGWSEVDFNTCLQTLEGHDFRVCFGMRRRALASRRLKGMTVGLNRWPFHNDRQLASTSDDETVKLWDTATGACIATFIGHIKRVWSVAFSHNDRQLASASADETVKLWDTATGVCVTTLKGHTHEVNSVAFSYNGRQLASASDDRTIKLWGERVLPPPEHSFIMQHKNENRSPIDGAQNEADQETAGAALNQSKTHADGHKALQSDTPATEPNAGNRSSIDDAQNEADQETAEAAVIQSKTHADGHKALQSDTPATEPNAGNRKSKSEEKPALPLLHPHLIFSLYSVAGVPHQAPNPIPLSQISPELLARSLELAPANGKTDVSWSRSKSFGAVDLKAHTLGGAFRASRRCGPSPAWTR</sequence>
<feature type="repeat" description="WD" evidence="3">
    <location>
        <begin position="641"/>
        <end position="682"/>
    </location>
</feature>
<dbReference type="PRINTS" id="PR00320">
    <property type="entry name" value="GPROTEINBRPT"/>
</dbReference>
<dbReference type="InterPro" id="IPR019775">
    <property type="entry name" value="WD40_repeat_CS"/>
</dbReference>
<dbReference type="PANTHER" id="PTHR19848">
    <property type="entry name" value="WD40 REPEAT PROTEIN"/>
    <property type="match status" value="1"/>
</dbReference>
<dbReference type="EMBL" id="GL876978">
    <property type="protein sequence ID" value="KLU91872.1"/>
    <property type="molecule type" value="Genomic_DNA"/>
</dbReference>
<feature type="repeat" description="WD" evidence="3">
    <location>
        <begin position="683"/>
        <end position="714"/>
    </location>
</feature>
<keyword evidence="7" id="KW-1185">Reference proteome</keyword>
<dbReference type="PANTHER" id="PTHR19848:SF8">
    <property type="entry name" value="F-BOX AND WD REPEAT DOMAIN CONTAINING 7"/>
    <property type="match status" value="1"/>
</dbReference>
<dbReference type="SUPFAM" id="SSF50978">
    <property type="entry name" value="WD40 repeat-like"/>
    <property type="match status" value="1"/>
</dbReference>
<dbReference type="STRING" id="644358.A0A0C4EDL7"/>
<feature type="region of interest" description="Disordered" evidence="4">
    <location>
        <begin position="758"/>
        <end position="835"/>
    </location>
</feature>
<dbReference type="InterPro" id="IPR020472">
    <property type="entry name" value="WD40_PAC1"/>
</dbReference>
<dbReference type="InterPro" id="IPR001680">
    <property type="entry name" value="WD40_rpt"/>
</dbReference>
<dbReference type="Gene3D" id="2.130.10.10">
    <property type="entry name" value="YVTN repeat-like/Quinoprotein amine dehydrogenase"/>
    <property type="match status" value="1"/>
</dbReference>
<reference evidence="6" key="5">
    <citation type="submission" date="2015-06" db="UniProtKB">
        <authorList>
            <consortium name="EnsemblFungi"/>
        </authorList>
    </citation>
    <scope>IDENTIFICATION</scope>
    <source>
        <strain evidence="6">ATCC 64411</strain>
    </source>
</reference>
<organism evidence="6 7">
    <name type="scientific">Magnaporthiopsis poae (strain ATCC 64411 / 73-15)</name>
    <name type="common">Kentucky bluegrass fungus</name>
    <name type="synonym">Magnaporthe poae</name>
    <dbReference type="NCBI Taxonomy" id="644358"/>
    <lineage>
        <taxon>Eukaryota</taxon>
        <taxon>Fungi</taxon>
        <taxon>Dikarya</taxon>
        <taxon>Ascomycota</taxon>
        <taxon>Pezizomycotina</taxon>
        <taxon>Sordariomycetes</taxon>
        <taxon>Sordariomycetidae</taxon>
        <taxon>Magnaporthales</taxon>
        <taxon>Magnaporthaceae</taxon>
        <taxon>Magnaporthiopsis</taxon>
    </lineage>
</organism>
<feature type="region of interest" description="Disordered" evidence="4">
    <location>
        <begin position="203"/>
        <end position="266"/>
    </location>
</feature>
<dbReference type="InterPro" id="IPR036322">
    <property type="entry name" value="WD40_repeat_dom_sf"/>
</dbReference>
<dbReference type="AlphaFoldDB" id="A0A0C4EDL7"/>
<keyword evidence="2" id="KW-0677">Repeat</keyword>
<evidence type="ECO:0000313" key="7">
    <source>
        <dbReference type="Proteomes" id="UP000011715"/>
    </source>
</evidence>
<dbReference type="EMBL" id="ADBL01002672">
    <property type="status" value="NOT_ANNOTATED_CDS"/>
    <property type="molecule type" value="Genomic_DNA"/>
</dbReference>
<reference evidence="7" key="1">
    <citation type="submission" date="2010-05" db="EMBL/GenBank/DDBJ databases">
        <title>The genome sequence of Magnaporthe poae strain ATCC 64411.</title>
        <authorList>
            <person name="Ma L.-J."/>
            <person name="Dead R."/>
            <person name="Young S."/>
            <person name="Zeng Q."/>
            <person name="Koehrsen M."/>
            <person name="Alvarado L."/>
            <person name="Berlin A."/>
            <person name="Chapman S.B."/>
            <person name="Chen Z."/>
            <person name="Freedman E."/>
            <person name="Gellesch M."/>
            <person name="Goldberg J."/>
            <person name="Griggs A."/>
            <person name="Gujja S."/>
            <person name="Heilman E.R."/>
            <person name="Heiman D."/>
            <person name="Hepburn T."/>
            <person name="Howarth C."/>
            <person name="Jen D."/>
            <person name="Larson L."/>
            <person name="Mehta T."/>
            <person name="Neiman D."/>
            <person name="Pearson M."/>
            <person name="Roberts A."/>
            <person name="Saif S."/>
            <person name="Shea T."/>
            <person name="Shenoy N."/>
            <person name="Sisk P."/>
            <person name="Stolte C."/>
            <person name="Sykes S."/>
            <person name="Walk T."/>
            <person name="White J."/>
            <person name="Yandava C."/>
            <person name="Haas B."/>
            <person name="Nusbaum C."/>
            <person name="Birren B."/>
        </authorList>
    </citation>
    <scope>NUCLEOTIDE SEQUENCE [LARGE SCALE GENOMIC DNA]</scope>
    <source>
        <strain evidence="7">ATCC 64411 / 73-15</strain>
    </source>
</reference>
<evidence type="ECO:0000256" key="1">
    <source>
        <dbReference type="ARBA" id="ARBA00022574"/>
    </source>
</evidence>
<name>A0A0C4EDL7_MAGP6</name>
<feature type="compositionally biased region" description="Polar residues" evidence="4">
    <location>
        <begin position="768"/>
        <end position="786"/>
    </location>
</feature>